<evidence type="ECO:0000256" key="1">
    <source>
        <dbReference type="ARBA" id="ARBA00002290"/>
    </source>
</evidence>
<dbReference type="Proteomes" id="UP000248168">
    <property type="component" value="Unassembled WGS sequence"/>
</dbReference>
<comment type="similarity">
    <text evidence="2 9 10">Belongs to the heat shock protein 70 family.</text>
</comment>
<evidence type="ECO:0000313" key="13">
    <source>
        <dbReference type="Proteomes" id="UP000248168"/>
    </source>
</evidence>
<dbReference type="FunFam" id="3.30.420.40:FF:000004">
    <property type="entry name" value="Molecular chaperone DnaK"/>
    <property type="match status" value="1"/>
</dbReference>
<evidence type="ECO:0000256" key="9">
    <source>
        <dbReference type="HAMAP-Rule" id="MF_00332"/>
    </source>
</evidence>
<keyword evidence="6 9" id="KW-0067">ATP-binding</keyword>
<dbReference type="SUPFAM" id="SSF53067">
    <property type="entry name" value="Actin-like ATPase domain"/>
    <property type="match status" value="2"/>
</dbReference>
<dbReference type="PROSITE" id="PS00297">
    <property type="entry name" value="HSP70_1"/>
    <property type="match status" value="1"/>
</dbReference>
<evidence type="ECO:0000256" key="2">
    <source>
        <dbReference type="ARBA" id="ARBA00007381"/>
    </source>
</evidence>
<evidence type="ECO:0000256" key="5">
    <source>
        <dbReference type="ARBA" id="ARBA00022741"/>
    </source>
</evidence>
<dbReference type="InterPro" id="IPR029047">
    <property type="entry name" value="HSP70_peptide-bd_sf"/>
</dbReference>
<dbReference type="GO" id="GO:0005737">
    <property type="term" value="C:cytoplasm"/>
    <property type="evidence" value="ECO:0007669"/>
    <property type="project" value="UniProtKB-ARBA"/>
</dbReference>
<dbReference type="FunCoup" id="A0A330L760">
    <property type="interactions" value="620"/>
</dbReference>
<evidence type="ECO:0000256" key="3">
    <source>
        <dbReference type="ARBA" id="ARBA00014415"/>
    </source>
</evidence>
<feature type="region of interest" description="Disordered" evidence="11">
    <location>
        <begin position="600"/>
        <end position="638"/>
    </location>
</feature>
<dbReference type="RefSeq" id="WP_121989783.1">
    <property type="nucleotide sequence ID" value="NZ_OUNR01000016.1"/>
</dbReference>
<comment type="induction">
    <text evidence="9">By stress conditions e.g. heat shock.</text>
</comment>
<accession>A0A330L760</accession>
<dbReference type="OrthoDB" id="9766019at2"/>
<dbReference type="InParanoid" id="A0A330L760"/>
<dbReference type="Gene3D" id="2.60.34.10">
    <property type="entry name" value="Substrate Binding Domain Of DNAk, Chain A, domain 1"/>
    <property type="match status" value="1"/>
</dbReference>
<dbReference type="FunFam" id="2.60.34.10:FF:000014">
    <property type="entry name" value="Chaperone protein DnaK HSP70"/>
    <property type="match status" value="1"/>
</dbReference>
<dbReference type="FunFam" id="3.30.420.40:FF:000020">
    <property type="entry name" value="Chaperone protein HscA homolog"/>
    <property type="match status" value="1"/>
</dbReference>
<dbReference type="CDD" id="cd10234">
    <property type="entry name" value="ASKHA_NBD_HSP70_DnaK-like"/>
    <property type="match status" value="1"/>
</dbReference>
<dbReference type="Pfam" id="PF00012">
    <property type="entry name" value="HSP70"/>
    <property type="match status" value="1"/>
</dbReference>
<evidence type="ECO:0000256" key="7">
    <source>
        <dbReference type="ARBA" id="ARBA00023016"/>
    </source>
</evidence>
<keyword evidence="4 9" id="KW-0597">Phosphoprotein</keyword>
<dbReference type="PANTHER" id="PTHR19375">
    <property type="entry name" value="HEAT SHOCK PROTEIN 70KDA"/>
    <property type="match status" value="1"/>
</dbReference>
<dbReference type="PROSITE" id="PS00329">
    <property type="entry name" value="HSP70_2"/>
    <property type="match status" value="1"/>
</dbReference>
<dbReference type="SUPFAM" id="SSF100920">
    <property type="entry name" value="Heat shock protein 70kD (HSP70), peptide-binding domain"/>
    <property type="match status" value="1"/>
</dbReference>
<protein>
    <recommendedName>
        <fullName evidence="3 9">Chaperone protein DnaK</fullName>
    </recommendedName>
    <alternativeName>
        <fullName evidence="9">HSP70</fullName>
    </alternativeName>
    <alternativeName>
        <fullName evidence="9">Heat shock 70 kDa protein</fullName>
    </alternativeName>
    <alternativeName>
        <fullName evidence="9">Heat shock protein 70</fullName>
    </alternativeName>
</protein>
<organism evidence="12 13">
    <name type="scientific">Nitrospira lenta</name>
    <dbReference type="NCBI Taxonomy" id="1436998"/>
    <lineage>
        <taxon>Bacteria</taxon>
        <taxon>Pseudomonadati</taxon>
        <taxon>Nitrospirota</taxon>
        <taxon>Nitrospiria</taxon>
        <taxon>Nitrospirales</taxon>
        <taxon>Nitrospiraceae</taxon>
        <taxon>Nitrospira</taxon>
    </lineage>
</organism>
<dbReference type="HAMAP" id="MF_00332">
    <property type="entry name" value="DnaK"/>
    <property type="match status" value="1"/>
</dbReference>
<dbReference type="PRINTS" id="PR00301">
    <property type="entry name" value="HEATSHOCK70"/>
</dbReference>
<dbReference type="Gene3D" id="3.90.640.10">
    <property type="entry name" value="Actin, Chain A, domain 4"/>
    <property type="match status" value="1"/>
</dbReference>
<proteinExistence type="evidence at transcript level"/>
<feature type="compositionally biased region" description="Acidic residues" evidence="11">
    <location>
        <begin position="628"/>
        <end position="638"/>
    </location>
</feature>
<evidence type="ECO:0000256" key="10">
    <source>
        <dbReference type="RuleBase" id="RU003322"/>
    </source>
</evidence>
<feature type="compositionally biased region" description="Low complexity" evidence="11">
    <location>
        <begin position="601"/>
        <end position="617"/>
    </location>
</feature>
<dbReference type="FunFam" id="3.90.640.10:FF:000003">
    <property type="entry name" value="Molecular chaperone DnaK"/>
    <property type="match status" value="1"/>
</dbReference>
<dbReference type="InterPro" id="IPR013126">
    <property type="entry name" value="Hsp_70_fam"/>
</dbReference>
<gene>
    <name evidence="9 12" type="primary">dnaK</name>
    <name evidence="12" type="ORF">NITLEN_30428</name>
</gene>
<keyword evidence="13" id="KW-1185">Reference proteome</keyword>
<dbReference type="SUPFAM" id="SSF100934">
    <property type="entry name" value="Heat shock protein 70kD (HSP70), C-terminal subdomain"/>
    <property type="match status" value="1"/>
</dbReference>
<comment type="function">
    <text evidence="1 9">Acts as a chaperone.</text>
</comment>
<dbReference type="Gene3D" id="1.20.1270.10">
    <property type="match status" value="1"/>
</dbReference>
<evidence type="ECO:0000313" key="12">
    <source>
        <dbReference type="EMBL" id="SPP65514.1"/>
    </source>
</evidence>
<reference evidence="13" key="1">
    <citation type="submission" date="2018-04" db="EMBL/GenBank/DDBJ databases">
        <authorList>
            <person name="Lucker S."/>
            <person name="Sakoula D."/>
        </authorList>
    </citation>
    <scope>NUCLEOTIDE SEQUENCE [LARGE SCALE GENOMIC DNA]</scope>
</reference>
<evidence type="ECO:0000256" key="8">
    <source>
        <dbReference type="ARBA" id="ARBA00023186"/>
    </source>
</evidence>
<sequence>MGKVIGIDLGTTNSCVAIMSGGDPVVIANAEGARTTPSIVGITEKGERLVGQIAKRQAITNPENTIFSVKRLMGRKFKSREVQEAMKRLPYKVVEADNGDAHVIIRGKSYSPPEVSAMILQKMRQTAEDYLGEKVTEAVVTVPAYFDDSQRQATKDAGQIAGLNVLRIINEPTAASLAYGLDKKKDERIVVYDLGGGTFDVSVLEIGEGVFEVKSTNGDTYLGGDDFDQRVMDWLVDEFKKDQGIDLKKDRMALQRLKEAAERAKIELSSSPETEINLPFITADASGPKHMVIKLTRAKLEQLVDDLIQRTIEPCRKALADAGVSAKDIQEVVLVGGMTRMPKVIQVVKEFFGKEPHRGVNPDEVVAIGAGVQGGVLKGEVKDVLLLDVTPLSLGIETLGGVFTKLIERNTTVPTKKSQVFSTAADNQTAVTIRVFQGEREMANDNKLLGQFDLVGIPSAPRGMPQVEVTFDIDANGIVHVSAKDLATQKEQSIKITASSGLSKEEVEKLVKDAASHTEDDKKRRKLAEAKNQADNLIYQTEKNLTEYGDKVDAEEKTKIQDAVAALKTALEGTEPDAIESATQTLMTASHKLAEEMYKKAAATAAPGSGADASASAETKTDEKVVDAEFEEVDKEKK</sequence>
<keyword evidence="12" id="KW-0132">Cell division</keyword>
<keyword evidence="12" id="KW-0131">Cell cycle</keyword>
<dbReference type="Gene3D" id="3.30.420.40">
    <property type="match status" value="2"/>
</dbReference>
<keyword evidence="7 9" id="KW-0346">Stress response</keyword>
<dbReference type="AlphaFoldDB" id="A0A330L760"/>
<dbReference type="InterPro" id="IPR012725">
    <property type="entry name" value="Chaperone_DnaK"/>
</dbReference>
<dbReference type="NCBIfam" id="NF001413">
    <property type="entry name" value="PRK00290.1"/>
    <property type="match status" value="1"/>
</dbReference>
<dbReference type="GO" id="GO:0051301">
    <property type="term" value="P:cell division"/>
    <property type="evidence" value="ECO:0007669"/>
    <property type="project" value="UniProtKB-KW"/>
</dbReference>
<dbReference type="GO" id="GO:0051082">
    <property type="term" value="F:unfolded protein binding"/>
    <property type="evidence" value="ECO:0007669"/>
    <property type="project" value="InterPro"/>
</dbReference>
<dbReference type="FunFam" id="1.20.1270.10:FF:000001">
    <property type="entry name" value="Molecular chaperone DnaK"/>
    <property type="match status" value="1"/>
</dbReference>
<keyword evidence="8 9" id="KW-0143">Chaperone</keyword>
<evidence type="ECO:0000256" key="4">
    <source>
        <dbReference type="ARBA" id="ARBA00022553"/>
    </source>
</evidence>
<name>A0A330L760_9BACT</name>
<evidence type="ECO:0000256" key="6">
    <source>
        <dbReference type="ARBA" id="ARBA00022840"/>
    </source>
</evidence>
<dbReference type="InterPro" id="IPR029048">
    <property type="entry name" value="HSP70_C_sf"/>
</dbReference>
<keyword evidence="5 9" id="KW-0547">Nucleotide-binding</keyword>
<dbReference type="GO" id="GO:0005524">
    <property type="term" value="F:ATP binding"/>
    <property type="evidence" value="ECO:0007669"/>
    <property type="project" value="UniProtKB-UniRule"/>
</dbReference>
<evidence type="ECO:0000256" key="11">
    <source>
        <dbReference type="SAM" id="MobiDB-lite"/>
    </source>
</evidence>
<dbReference type="InterPro" id="IPR043129">
    <property type="entry name" value="ATPase_NBD"/>
</dbReference>
<dbReference type="EMBL" id="OUNR01000016">
    <property type="protein sequence ID" value="SPP65514.1"/>
    <property type="molecule type" value="Genomic_DNA"/>
</dbReference>
<feature type="modified residue" description="Phosphothreonine; by autocatalysis" evidence="9">
    <location>
        <position position="198"/>
    </location>
</feature>
<dbReference type="PROSITE" id="PS01036">
    <property type="entry name" value="HSP70_3"/>
    <property type="match status" value="1"/>
</dbReference>
<dbReference type="NCBIfam" id="TIGR02350">
    <property type="entry name" value="prok_dnaK"/>
    <property type="match status" value="1"/>
</dbReference>
<dbReference type="NCBIfam" id="NF003520">
    <property type="entry name" value="PRK05183.1"/>
    <property type="match status" value="1"/>
</dbReference>
<dbReference type="GO" id="GO:0140662">
    <property type="term" value="F:ATP-dependent protein folding chaperone"/>
    <property type="evidence" value="ECO:0007669"/>
    <property type="project" value="InterPro"/>
</dbReference>
<dbReference type="InterPro" id="IPR018181">
    <property type="entry name" value="Heat_shock_70_CS"/>
</dbReference>